<comment type="caution">
    <text evidence="33">The sequence shown here is derived from an EMBL/GenBank/DDBJ whole genome shotgun (WGS) entry which is preliminary data.</text>
</comment>
<evidence type="ECO:0000256" key="31">
    <source>
        <dbReference type="ARBA" id="ARBA00052335"/>
    </source>
</evidence>
<dbReference type="GO" id="GO:0004059">
    <property type="term" value="F:aralkylamine N-acetyltransferase activity"/>
    <property type="evidence" value="ECO:0007669"/>
    <property type="project" value="UniProtKB-EC"/>
</dbReference>
<accession>A0AA36DGQ6</accession>
<evidence type="ECO:0000256" key="25">
    <source>
        <dbReference type="ARBA" id="ARBA00050189"/>
    </source>
</evidence>
<evidence type="ECO:0000313" key="33">
    <source>
        <dbReference type="EMBL" id="CAJ0587318.1"/>
    </source>
</evidence>
<keyword evidence="3" id="KW-0444">Lipid biosynthesis</keyword>
<evidence type="ECO:0000256" key="7">
    <source>
        <dbReference type="ARBA" id="ARBA00022857"/>
    </source>
</evidence>
<dbReference type="Gene3D" id="3.40.50.720">
    <property type="entry name" value="NAD(P)-binding Rossmann-like Domain"/>
    <property type="match status" value="1"/>
</dbReference>
<comment type="pathway">
    <text evidence="13">Aromatic compound metabolism; melatonin biosynthesis; melatonin from serotonin: step 1/2.</text>
</comment>
<comment type="catalytic activity">
    <reaction evidence="29">
        <text>serotonin + (9Z)-octadecenoyl-CoA = N-(9Z-octadecenoyl)-serotonin + CoA + H(+)</text>
        <dbReference type="Rhea" id="RHEA:51392"/>
        <dbReference type="ChEBI" id="CHEBI:15378"/>
        <dbReference type="ChEBI" id="CHEBI:57287"/>
        <dbReference type="ChEBI" id="CHEBI:57387"/>
        <dbReference type="ChEBI" id="CHEBI:134064"/>
        <dbReference type="ChEBI" id="CHEBI:350546"/>
    </reaction>
    <physiologicalReaction direction="left-to-right" evidence="29">
        <dbReference type="Rhea" id="RHEA:51393"/>
    </physiologicalReaction>
</comment>
<evidence type="ECO:0000256" key="13">
    <source>
        <dbReference type="ARBA" id="ARBA00037926"/>
    </source>
</evidence>
<comment type="pathway">
    <text evidence="2">Lipid metabolism.</text>
</comment>
<evidence type="ECO:0000256" key="3">
    <source>
        <dbReference type="ARBA" id="ARBA00022516"/>
    </source>
</evidence>
<reference evidence="33" key="1">
    <citation type="submission" date="2023-06" db="EMBL/GenBank/DDBJ databases">
        <authorList>
            <person name="Delattre M."/>
        </authorList>
    </citation>
    <scope>NUCLEOTIDE SEQUENCE</scope>
    <source>
        <strain evidence="33">AF72</strain>
    </source>
</reference>
<dbReference type="InterPro" id="IPR016181">
    <property type="entry name" value="Acyl_CoA_acyltransferase"/>
</dbReference>
<proteinExistence type="inferred from homology"/>
<keyword evidence="8" id="KW-0560">Oxidoreductase</keyword>
<dbReference type="GO" id="GO:0006633">
    <property type="term" value="P:fatty acid biosynthetic process"/>
    <property type="evidence" value="ECO:0007669"/>
    <property type="project" value="UniProtKB-KW"/>
</dbReference>
<comment type="catalytic activity">
    <reaction evidence="22">
        <text>a (2E)-enoyl-CoA + NADPH + H(+) = a 2,3-saturated acyl-CoA + NADP(+)</text>
        <dbReference type="Rhea" id="RHEA:33763"/>
        <dbReference type="ChEBI" id="CHEBI:15378"/>
        <dbReference type="ChEBI" id="CHEBI:57783"/>
        <dbReference type="ChEBI" id="CHEBI:58349"/>
        <dbReference type="ChEBI" id="CHEBI:58856"/>
        <dbReference type="ChEBI" id="CHEBI:65111"/>
        <dbReference type="EC" id="1.3.1.38"/>
    </reaction>
    <physiologicalReaction direction="left-to-right" evidence="22">
        <dbReference type="Rhea" id="RHEA:33764"/>
    </physiologicalReaction>
</comment>
<comment type="catalytic activity">
    <reaction evidence="24">
        <text>(2E)-octenoyl-CoA + NADPH + H(+) = octanoyl-CoA + NADP(+)</text>
        <dbReference type="Rhea" id="RHEA:44952"/>
        <dbReference type="ChEBI" id="CHEBI:15378"/>
        <dbReference type="ChEBI" id="CHEBI:57386"/>
        <dbReference type="ChEBI" id="CHEBI:57783"/>
        <dbReference type="ChEBI" id="CHEBI:58349"/>
        <dbReference type="ChEBI" id="CHEBI:62242"/>
    </reaction>
    <physiologicalReaction direction="left-to-right" evidence="24">
        <dbReference type="Rhea" id="RHEA:44953"/>
    </physiologicalReaction>
</comment>
<evidence type="ECO:0000256" key="11">
    <source>
        <dbReference type="ARBA" id="ARBA00023160"/>
    </source>
</evidence>
<evidence type="ECO:0000256" key="18">
    <source>
        <dbReference type="ARBA" id="ARBA00041063"/>
    </source>
</evidence>
<name>A0AA36DGQ6_9BILA</name>
<comment type="catalytic activity">
    <reaction evidence="32">
        <text>serotonin + acetyl-CoA = N-acetylserotonin + CoA + H(+)</text>
        <dbReference type="Rhea" id="RHEA:25217"/>
        <dbReference type="ChEBI" id="CHEBI:15378"/>
        <dbReference type="ChEBI" id="CHEBI:17697"/>
        <dbReference type="ChEBI" id="CHEBI:57287"/>
        <dbReference type="ChEBI" id="CHEBI:57288"/>
        <dbReference type="ChEBI" id="CHEBI:350546"/>
        <dbReference type="EC" id="2.3.1.87"/>
    </reaction>
    <physiologicalReaction direction="left-to-right" evidence="32">
        <dbReference type="Rhea" id="RHEA:25218"/>
    </physiologicalReaction>
</comment>
<evidence type="ECO:0000256" key="2">
    <source>
        <dbReference type="ARBA" id="ARBA00005189"/>
    </source>
</evidence>
<evidence type="ECO:0000256" key="27">
    <source>
        <dbReference type="ARBA" id="ARBA00051284"/>
    </source>
</evidence>
<comment type="catalytic activity">
    <reaction evidence="21">
        <text>(2E)-hexenoyl-CoA + NADPH + H(+) = hexanoyl-CoA + NADP(+)</text>
        <dbReference type="Rhea" id="RHEA:44956"/>
        <dbReference type="ChEBI" id="CHEBI:15378"/>
        <dbReference type="ChEBI" id="CHEBI:57783"/>
        <dbReference type="ChEBI" id="CHEBI:58349"/>
        <dbReference type="ChEBI" id="CHEBI:62077"/>
        <dbReference type="ChEBI" id="CHEBI:62620"/>
    </reaction>
    <physiologicalReaction direction="left-to-right" evidence="21">
        <dbReference type="Rhea" id="RHEA:44957"/>
    </physiologicalReaction>
</comment>
<dbReference type="InterPro" id="IPR052388">
    <property type="entry name" value="Peroxisomal_t2-enoyl-CoA_red"/>
</dbReference>
<feature type="non-terminal residue" evidence="33">
    <location>
        <position position="525"/>
    </location>
</feature>
<comment type="subunit">
    <text evidence="15">Interacts with PEX5, probably required to target it into peroxisomes.</text>
</comment>
<comment type="catalytic activity">
    <reaction evidence="27">
        <text>serotonin + (5Z,8Z,11Z,14Z)-eicosatetraenoyl-CoA = N-[(5Z,8Z,11Z,14Z)-eicosatetraenoyl]-serotonin + CoA + H(+)</text>
        <dbReference type="Rhea" id="RHEA:51396"/>
        <dbReference type="ChEBI" id="CHEBI:15378"/>
        <dbReference type="ChEBI" id="CHEBI:57287"/>
        <dbReference type="ChEBI" id="CHEBI:57368"/>
        <dbReference type="ChEBI" id="CHEBI:132255"/>
        <dbReference type="ChEBI" id="CHEBI:350546"/>
    </reaction>
    <physiologicalReaction direction="left-to-right" evidence="27">
        <dbReference type="Rhea" id="RHEA:51397"/>
    </physiologicalReaction>
</comment>
<dbReference type="PRINTS" id="PR00081">
    <property type="entry name" value="GDHRDH"/>
</dbReference>
<comment type="catalytic activity">
    <reaction evidence="26">
        <text>serotonin + octadecanoyl-CoA = N-octadecanoyl-serotonin + CoA + H(+)</text>
        <dbReference type="Rhea" id="RHEA:51400"/>
        <dbReference type="ChEBI" id="CHEBI:15378"/>
        <dbReference type="ChEBI" id="CHEBI:57287"/>
        <dbReference type="ChEBI" id="CHEBI:57394"/>
        <dbReference type="ChEBI" id="CHEBI:134065"/>
        <dbReference type="ChEBI" id="CHEBI:350546"/>
    </reaction>
    <physiologicalReaction direction="left-to-right" evidence="26">
        <dbReference type="Rhea" id="RHEA:51401"/>
    </physiologicalReaction>
</comment>
<dbReference type="GO" id="GO:0033306">
    <property type="term" value="P:phytol metabolic process"/>
    <property type="evidence" value="ECO:0007669"/>
    <property type="project" value="TreeGrafter"/>
</dbReference>
<comment type="catalytic activity">
    <reaction evidence="28">
        <text>dopamine + acetyl-CoA = N-acetyldopamine + CoA + H(+)</text>
        <dbReference type="Rhea" id="RHEA:51388"/>
        <dbReference type="ChEBI" id="CHEBI:15378"/>
        <dbReference type="ChEBI" id="CHEBI:57287"/>
        <dbReference type="ChEBI" id="CHEBI:57288"/>
        <dbReference type="ChEBI" id="CHEBI:59905"/>
        <dbReference type="ChEBI" id="CHEBI:125678"/>
    </reaction>
    <physiologicalReaction direction="left-to-right" evidence="28">
        <dbReference type="Rhea" id="RHEA:51389"/>
    </physiologicalReaction>
</comment>
<evidence type="ECO:0000256" key="15">
    <source>
        <dbReference type="ARBA" id="ARBA00038622"/>
    </source>
</evidence>
<evidence type="ECO:0000256" key="5">
    <source>
        <dbReference type="ARBA" id="ARBA00022679"/>
    </source>
</evidence>
<evidence type="ECO:0000256" key="26">
    <source>
        <dbReference type="ARBA" id="ARBA00050849"/>
    </source>
</evidence>
<dbReference type="EMBL" id="CATQJA010002710">
    <property type="protein sequence ID" value="CAJ0587318.1"/>
    <property type="molecule type" value="Genomic_DNA"/>
</dbReference>
<gene>
    <name evidence="33" type="ORF">MSPICULIGERA_LOCUS25292</name>
</gene>
<comment type="catalytic activity">
    <reaction evidence="20">
        <text>(2E)-tetradecenoyl-CoA + NADPH + H(+) = tetradecanoyl-CoA + NADP(+)</text>
        <dbReference type="Rhea" id="RHEA:44968"/>
        <dbReference type="ChEBI" id="CHEBI:15378"/>
        <dbReference type="ChEBI" id="CHEBI:57385"/>
        <dbReference type="ChEBI" id="CHEBI:57783"/>
        <dbReference type="ChEBI" id="CHEBI:58349"/>
        <dbReference type="ChEBI" id="CHEBI:61405"/>
    </reaction>
    <physiologicalReaction direction="left-to-right" evidence="20">
        <dbReference type="Rhea" id="RHEA:44969"/>
    </physiologicalReaction>
</comment>
<dbReference type="InterPro" id="IPR002347">
    <property type="entry name" value="SDR_fam"/>
</dbReference>
<evidence type="ECO:0000313" key="34">
    <source>
        <dbReference type="Proteomes" id="UP001177023"/>
    </source>
</evidence>
<evidence type="ECO:0000256" key="8">
    <source>
        <dbReference type="ARBA" id="ARBA00023002"/>
    </source>
</evidence>
<evidence type="ECO:0000256" key="16">
    <source>
        <dbReference type="ARBA" id="ARBA00038849"/>
    </source>
</evidence>
<dbReference type="EC" id="2.3.1.87" evidence="17"/>
<evidence type="ECO:0000256" key="21">
    <source>
        <dbReference type="ARBA" id="ARBA00049108"/>
    </source>
</evidence>
<evidence type="ECO:0000256" key="20">
    <source>
        <dbReference type="ARBA" id="ARBA00048686"/>
    </source>
</evidence>
<comment type="catalytic activity">
    <reaction evidence="19">
        <text>(2E)-dodecenoyl-CoA + NADPH + H(+) = dodecanoyl-CoA + NADP(+)</text>
        <dbReference type="Rhea" id="RHEA:44964"/>
        <dbReference type="ChEBI" id="CHEBI:15378"/>
        <dbReference type="ChEBI" id="CHEBI:57330"/>
        <dbReference type="ChEBI" id="CHEBI:57375"/>
        <dbReference type="ChEBI" id="CHEBI:57783"/>
        <dbReference type="ChEBI" id="CHEBI:58349"/>
    </reaction>
    <physiologicalReaction direction="left-to-right" evidence="19">
        <dbReference type="Rhea" id="RHEA:44965"/>
    </physiologicalReaction>
</comment>
<comment type="catalytic activity">
    <reaction evidence="25">
        <text>dopamine + (9Z)-octadecenoyl-CoA = N-(9Z-octadecanoyl)-dopamine + CoA + H(+)</text>
        <dbReference type="Rhea" id="RHEA:51380"/>
        <dbReference type="ChEBI" id="CHEBI:15378"/>
        <dbReference type="ChEBI" id="CHEBI:31883"/>
        <dbReference type="ChEBI" id="CHEBI:57287"/>
        <dbReference type="ChEBI" id="CHEBI:57387"/>
        <dbReference type="ChEBI" id="CHEBI:59905"/>
    </reaction>
    <physiologicalReaction direction="left-to-right" evidence="25">
        <dbReference type="Rhea" id="RHEA:51381"/>
    </physiologicalReaction>
</comment>
<dbReference type="Proteomes" id="UP001177023">
    <property type="component" value="Unassembled WGS sequence"/>
</dbReference>
<dbReference type="Pfam" id="PF13561">
    <property type="entry name" value="adh_short_C2"/>
    <property type="match status" value="1"/>
</dbReference>
<dbReference type="AlphaFoldDB" id="A0AA36DGQ6"/>
<dbReference type="SUPFAM" id="SSF51735">
    <property type="entry name" value="NAD(P)-binding Rossmann-fold domains"/>
    <property type="match status" value="1"/>
</dbReference>
<dbReference type="EC" id="1.3.1.38" evidence="16"/>
<protein>
    <recommendedName>
        <fullName evidence="18">Peroxisomal trans-2-enoyl-CoA reductase</fullName>
        <ecNumber evidence="16">1.3.1.38</ecNumber>
        <ecNumber evidence="17">2.3.1.87</ecNumber>
    </recommendedName>
</protein>
<dbReference type="FunFam" id="3.40.630.30:FF:000046">
    <property type="entry name" value="Dopamine N-acetyltransferase"/>
    <property type="match status" value="1"/>
</dbReference>
<keyword evidence="4" id="KW-0597">Phosphoprotein</keyword>
<keyword evidence="34" id="KW-1185">Reference proteome</keyword>
<evidence type="ECO:0000256" key="24">
    <source>
        <dbReference type="ARBA" id="ARBA00049559"/>
    </source>
</evidence>
<keyword evidence="7" id="KW-0521">NADP</keyword>
<keyword evidence="11" id="KW-0275">Fatty acid biosynthesis</keyword>
<evidence type="ECO:0000256" key="29">
    <source>
        <dbReference type="ARBA" id="ARBA00051823"/>
    </source>
</evidence>
<comment type="function">
    <text evidence="12">Participates in chain elongation of fatty acids. Catalyzes the reduction of trans-2-enoyl-CoAs of varying chain lengths from 6:1 to 16:1, having maximum activity with 10:1 CoA. Has no 2,4-dienoyl-CoA reductase activity.</text>
</comment>
<keyword evidence="10" id="KW-0576">Peroxisome</keyword>
<dbReference type="Gene3D" id="3.40.630.30">
    <property type="match status" value="1"/>
</dbReference>
<dbReference type="GO" id="GO:0019166">
    <property type="term" value="F:trans-2-enoyl-CoA reductase (NADPH) activity"/>
    <property type="evidence" value="ECO:0007669"/>
    <property type="project" value="UniProtKB-EC"/>
</dbReference>
<keyword evidence="6" id="KW-0276">Fatty acid metabolism</keyword>
<evidence type="ECO:0000256" key="9">
    <source>
        <dbReference type="ARBA" id="ARBA00023098"/>
    </source>
</evidence>
<evidence type="ECO:0000256" key="30">
    <source>
        <dbReference type="ARBA" id="ARBA00052178"/>
    </source>
</evidence>
<comment type="catalytic activity">
    <reaction evidence="31">
        <text>dopamine + hexadecanoyl-CoA = N-hexadecanoyl-dopamine + CoA + H(+)</text>
        <dbReference type="Rhea" id="RHEA:51376"/>
        <dbReference type="ChEBI" id="CHEBI:15378"/>
        <dbReference type="ChEBI" id="CHEBI:57287"/>
        <dbReference type="ChEBI" id="CHEBI:57379"/>
        <dbReference type="ChEBI" id="CHEBI:59905"/>
        <dbReference type="ChEBI" id="CHEBI:134058"/>
    </reaction>
    <physiologicalReaction direction="left-to-right" evidence="31">
        <dbReference type="Rhea" id="RHEA:51377"/>
    </physiologicalReaction>
</comment>
<evidence type="ECO:0000256" key="14">
    <source>
        <dbReference type="ARBA" id="ARBA00038182"/>
    </source>
</evidence>
<comment type="subcellular location">
    <subcellularLocation>
        <location evidence="1">Peroxisome</location>
    </subcellularLocation>
</comment>
<organism evidence="33 34">
    <name type="scientific">Mesorhabditis spiculigera</name>
    <dbReference type="NCBI Taxonomy" id="96644"/>
    <lineage>
        <taxon>Eukaryota</taxon>
        <taxon>Metazoa</taxon>
        <taxon>Ecdysozoa</taxon>
        <taxon>Nematoda</taxon>
        <taxon>Chromadorea</taxon>
        <taxon>Rhabditida</taxon>
        <taxon>Rhabditina</taxon>
        <taxon>Rhabditomorpha</taxon>
        <taxon>Rhabditoidea</taxon>
        <taxon>Rhabditidae</taxon>
        <taxon>Mesorhabditinae</taxon>
        <taxon>Mesorhabditis</taxon>
    </lineage>
</organism>
<evidence type="ECO:0000256" key="32">
    <source>
        <dbReference type="ARBA" id="ARBA00052491"/>
    </source>
</evidence>
<evidence type="ECO:0000256" key="28">
    <source>
        <dbReference type="ARBA" id="ARBA00051711"/>
    </source>
</evidence>
<evidence type="ECO:0000256" key="1">
    <source>
        <dbReference type="ARBA" id="ARBA00004275"/>
    </source>
</evidence>
<comment type="catalytic activity">
    <reaction evidence="23">
        <text>(2E)-decenoyl-CoA + NADPH + H(+) = decanoyl-CoA + NADP(+)</text>
        <dbReference type="Rhea" id="RHEA:44960"/>
        <dbReference type="ChEBI" id="CHEBI:15378"/>
        <dbReference type="ChEBI" id="CHEBI:57783"/>
        <dbReference type="ChEBI" id="CHEBI:58349"/>
        <dbReference type="ChEBI" id="CHEBI:61406"/>
        <dbReference type="ChEBI" id="CHEBI:61430"/>
    </reaction>
    <physiologicalReaction direction="left-to-right" evidence="23">
        <dbReference type="Rhea" id="RHEA:44961"/>
    </physiologicalReaction>
</comment>
<keyword evidence="9" id="KW-0443">Lipid metabolism</keyword>
<dbReference type="SUPFAM" id="SSF55729">
    <property type="entry name" value="Acyl-CoA N-acyltransferases (Nat)"/>
    <property type="match status" value="1"/>
</dbReference>
<evidence type="ECO:0000256" key="10">
    <source>
        <dbReference type="ARBA" id="ARBA00023140"/>
    </source>
</evidence>
<evidence type="ECO:0000256" key="23">
    <source>
        <dbReference type="ARBA" id="ARBA00049386"/>
    </source>
</evidence>
<evidence type="ECO:0000256" key="17">
    <source>
        <dbReference type="ARBA" id="ARBA00039114"/>
    </source>
</evidence>
<dbReference type="InterPro" id="IPR036291">
    <property type="entry name" value="NAD(P)-bd_dom_sf"/>
</dbReference>
<evidence type="ECO:0000256" key="22">
    <source>
        <dbReference type="ARBA" id="ARBA00049251"/>
    </source>
</evidence>
<evidence type="ECO:0000256" key="4">
    <source>
        <dbReference type="ARBA" id="ARBA00022553"/>
    </source>
</evidence>
<evidence type="ECO:0000256" key="19">
    <source>
        <dbReference type="ARBA" id="ARBA00047570"/>
    </source>
</evidence>
<evidence type="ECO:0000256" key="12">
    <source>
        <dbReference type="ARBA" id="ARBA00037124"/>
    </source>
</evidence>
<sequence>MSGIKNLLGFASAGCKNSQKMFPAPKESPFQKNLLEGKVALVTGGASSLSQAIAYCFADHNASVIIADSKKPPRDVAKEVSDAVGREVGAVHLDPCSESSIHDVYEFIQAEYGKPCNLLINNSPIRLTAPSHLVQVEDIQRACDSIATSAFLMTKALYARNGHKVPTTVLNVTSNYAQSAVPFSTVSSMALAAVEAMTKSLSNEFAKGGLRINALAPASERYKEFKSVNQLAETEHVLLPIGRDVEALELAYTAAFLCSDYTNAMTGACITVDGGQRHTLNPNNFLHGVSAKEWSPFLEKQRGNAGAFLEPAEPSDADELLKFMQEDFLLREPVNQALGLTHENSGAFFRYLIEEGLASGYSMVGRNSEGKVIAMALVGTKQRPGTGDVKQPEIDMSGFDPNVSLLVKLLMEKLGGDMWSRVPEGHDRLLHSMVLSVQEKYGRSGLGTSLLRKMYEVGREQGFDGIIGEATAWHTQKLLAKLGWKVLKEIKYAEFLDEDCVQLIRTKDGTQQAQLVYRPIKPSNL</sequence>
<keyword evidence="5" id="KW-0808">Transferase</keyword>
<dbReference type="GO" id="GO:0005777">
    <property type="term" value="C:peroxisome"/>
    <property type="evidence" value="ECO:0007669"/>
    <property type="project" value="UniProtKB-SubCell"/>
</dbReference>
<comment type="similarity">
    <text evidence="14">Belongs to the acetyltransferase family. AANAT subfamily.</text>
</comment>
<dbReference type="PANTHER" id="PTHR24317:SF7">
    <property type="entry name" value="PEROXISOMAL TRANS-2-ENOYL-COA REDUCTASE"/>
    <property type="match status" value="1"/>
</dbReference>
<comment type="catalytic activity">
    <reaction evidence="30">
        <text>serotonin + hexadecanoyl-CoA = N-hexadecanoyl-serotonin + CoA + H(+)</text>
        <dbReference type="Rhea" id="RHEA:51384"/>
        <dbReference type="ChEBI" id="CHEBI:15378"/>
        <dbReference type="ChEBI" id="CHEBI:57287"/>
        <dbReference type="ChEBI" id="CHEBI:57379"/>
        <dbReference type="ChEBI" id="CHEBI:134059"/>
        <dbReference type="ChEBI" id="CHEBI:350546"/>
    </reaction>
    <physiologicalReaction direction="left-to-right" evidence="30">
        <dbReference type="Rhea" id="RHEA:51385"/>
    </physiologicalReaction>
</comment>
<evidence type="ECO:0000256" key="6">
    <source>
        <dbReference type="ARBA" id="ARBA00022832"/>
    </source>
</evidence>
<dbReference type="PANTHER" id="PTHR24317">
    <property type="entry name" value="PEROXISOMAL TRANS-2-ENOYL-COA REDUCTASE"/>
    <property type="match status" value="1"/>
</dbReference>